<proteinExistence type="predicted"/>
<dbReference type="AlphaFoldDB" id="A0A1X7NFR9"/>
<evidence type="ECO:0000256" key="1">
    <source>
        <dbReference type="ARBA" id="ARBA00023015"/>
    </source>
</evidence>
<dbReference type="InterPro" id="IPR005471">
    <property type="entry name" value="Tscrpt_reg_IclR_N"/>
</dbReference>
<dbReference type="InterPro" id="IPR029016">
    <property type="entry name" value="GAF-like_dom_sf"/>
</dbReference>
<sequence length="273" mass="29190">MKTASQSLARGLDILTVIDASPVPMGVREIGRHLDLSSAIVQRLLNTLLSYGFVEQDPSTRRYRIGHRSMALGASNRNADGMMRSAHDILRKLAEEENLNGYLGAVSGGRGIYLLSVPSRWIILRVDAGEALSMHCTALGKILLAALPNAQARALLGDDPLPRKTEHTITDAQIVLTQLPGIRAAGYSQVREENLPGVISVAAPIANDAGEIVAGLSVAYATGTISISHDRVIELTIEAAHRISRGLGCPASLIDRWRSDPASEPALPDTRQA</sequence>
<feature type="domain" description="IclR-ED" evidence="5">
    <location>
        <begin position="68"/>
        <end position="249"/>
    </location>
</feature>
<dbReference type="GO" id="GO:0003677">
    <property type="term" value="F:DNA binding"/>
    <property type="evidence" value="ECO:0007669"/>
    <property type="project" value="UniProtKB-KW"/>
</dbReference>
<dbReference type="PROSITE" id="PS51077">
    <property type="entry name" value="HTH_ICLR"/>
    <property type="match status" value="1"/>
</dbReference>
<dbReference type="InterPro" id="IPR036388">
    <property type="entry name" value="WH-like_DNA-bd_sf"/>
</dbReference>
<dbReference type="Gene3D" id="3.30.450.40">
    <property type="match status" value="1"/>
</dbReference>
<dbReference type="PANTHER" id="PTHR30136:SF24">
    <property type="entry name" value="HTH-TYPE TRANSCRIPTIONAL REPRESSOR ALLR"/>
    <property type="match status" value="1"/>
</dbReference>
<name>A0A1X7NFR9_9HYPH</name>
<keyword evidence="7" id="KW-1185">Reference proteome</keyword>
<keyword evidence="1" id="KW-0805">Transcription regulation</keyword>
<dbReference type="InterPro" id="IPR036390">
    <property type="entry name" value="WH_DNA-bd_sf"/>
</dbReference>
<keyword evidence="2" id="KW-0238">DNA-binding</keyword>
<dbReference type="PANTHER" id="PTHR30136">
    <property type="entry name" value="HELIX-TURN-HELIX TRANSCRIPTIONAL REGULATOR, ICLR FAMILY"/>
    <property type="match status" value="1"/>
</dbReference>
<dbReference type="SMART" id="SM00346">
    <property type="entry name" value="HTH_ICLR"/>
    <property type="match status" value="1"/>
</dbReference>
<dbReference type="InterPro" id="IPR050707">
    <property type="entry name" value="HTH_MetabolicPath_Reg"/>
</dbReference>
<evidence type="ECO:0000259" key="4">
    <source>
        <dbReference type="PROSITE" id="PS51077"/>
    </source>
</evidence>
<dbReference type="Pfam" id="PF09339">
    <property type="entry name" value="HTH_IclR"/>
    <property type="match status" value="1"/>
</dbReference>
<protein>
    <submittedName>
        <fullName evidence="6">Transcriptional regulator, IclR family</fullName>
    </submittedName>
</protein>
<evidence type="ECO:0000313" key="6">
    <source>
        <dbReference type="EMBL" id="SMH36549.1"/>
    </source>
</evidence>
<evidence type="ECO:0000256" key="2">
    <source>
        <dbReference type="ARBA" id="ARBA00023125"/>
    </source>
</evidence>
<feature type="domain" description="HTH iclR-type" evidence="4">
    <location>
        <begin position="5"/>
        <end position="67"/>
    </location>
</feature>
<dbReference type="Pfam" id="PF01614">
    <property type="entry name" value="IclR_C"/>
    <property type="match status" value="1"/>
</dbReference>
<keyword evidence="3" id="KW-0804">Transcription</keyword>
<dbReference type="OrthoDB" id="6057486at2"/>
<dbReference type="SUPFAM" id="SSF55781">
    <property type="entry name" value="GAF domain-like"/>
    <property type="match status" value="1"/>
</dbReference>
<dbReference type="Gene3D" id="1.10.10.10">
    <property type="entry name" value="Winged helix-like DNA-binding domain superfamily/Winged helix DNA-binding domain"/>
    <property type="match status" value="1"/>
</dbReference>
<evidence type="ECO:0000259" key="5">
    <source>
        <dbReference type="PROSITE" id="PS51078"/>
    </source>
</evidence>
<dbReference type="InterPro" id="IPR014757">
    <property type="entry name" value="Tscrpt_reg_IclR_C"/>
</dbReference>
<dbReference type="GO" id="GO:0045892">
    <property type="term" value="P:negative regulation of DNA-templated transcription"/>
    <property type="evidence" value="ECO:0007669"/>
    <property type="project" value="TreeGrafter"/>
</dbReference>
<dbReference type="PROSITE" id="PS51078">
    <property type="entry name" value="ICLR_ED"/>
    <property type="match status" value="1"/>
</dbReference>
<dbReference type="SUPFAM" id="SSF46785">
    <property type="entry name" value="Winged helix' DNA-binding domain"/>
    <property type="match status" value="1"/>
</dbReference>
<organism evidence="6 7">
    <name type="scientific">Mesorhizobium australicum</name>
    <dbReference type="NCBI Taxonomy" id="536018"/>
    <lineage>
        <taxon>Bacteria</taxon>
        <taxon>Pseudomonadati</taxon>
        <taxon>Pseudomonadota</taxon>
        <taxon>Alphaproteobacteria</taxon>
        <taxon>Hyphomicrobiales</taxon>
        <taxon>Phyllobacteriaceae</taxon>
        <taxon>Mesorhizobium</taxon>
    </lineage>
</organism>
<dbReference type="GO" id="GO:0003700">
    <property type="term" value="F:DNA-binding transcription factor activity"/>
    <property type="evidence" value="ECO:0007669"/>
    <property type="project" value="TreeGrafter"/>
</dbReference>
<reference evidence="6 7" key="1">
    <citation type="submission" date="2017-04" db="EMBL/GenBank/DDBJ databases">
        <authorList>
            <person name="Afonso C.L."/>
            <person name="Miller P.J."/>
            <person name="Scott M.A."/>
            <person name="Spackman E."/>
            <person name="Goraichik I."/>
            <person name="Dimitrov K.M."/>
            <person name="Suarez D.L."/>
            <person name="Swayne D.E."/>
        </authorList>
    </citation>
    <scope>NUCLEOTIDE SEQUENCE [LARGE SCALE GENOMIC DNA]</scope>
    <source>
        <strain evidence="6 7">B5P</strain>
    </source>
</reference>
<dbReference type="RefSeq" id="WP_085463834.1">
    <property type="nucleotide sequence ID" value="NZ_FXBL01000004.1"/>
</dbReference>
<dbReference type="EMBL" id="FXBL01000004">
    <property type="protein sequence ID" value="SMH36549.1"/>
    <property type="molecule type" value="Genomic_DNA"/>
</dbReference>
<accession>A0A1X7NFR9</accession>
<dbReference type="Proteomes" id="UP000193083">
    <property type="component" value="Unassembled WGS sequence"/>
</dbReference>
<evidence type="ECO:0000313" key="7">
    <source>
        <dbReference type="Proteomes" id="UP000193083"/>
    </source>
</evidence>
<evidence type="ECO:0000256" key="3">
    <source>
        <dbReference type="ARBA" id="ARBA00023163"/>
    </source>
</evidence>
<gene>
    <name evidence="6" type="ORF">SAMN02982922_1777</name>
</gene>